<comment type="caution">
    <text evidence="2">The sequence shown here is derived from an EMBL/GenBank/DDBJ whole genome shotgun (WGS) entry which is preliminary data.</text>
</comment>
<keyword evidence="3" id="KW-1185">Reference proteome</keyword>
<gene>
    <name evidence="2" type="ORF">GKA01_16830</name>
</gene>
<proteinExistence type="predicted"/>
<dbReference type="InterPro" id="IPR027417">
    <property type="entry name" value="P-loop_NTPase"/>
</dbReference>
<name>A0A511B7Q9_9PROT</name>
<reference evidence="2 3" key="1">
    <citation type="submission" date="2019-07" db="EMBL/GenBank/DDBJ databases">
        <title>Whole genome shotgun sequence of Gluconobacter kanchanaburiensis NBRC 103587.</title>
        <authorList>
            <person name="Hosoyama A."/>
            <person name="Uohara A."/>
            <person name="Ohji S."/>
            <person name="Ichikawa N."/>
        </authorList>
    </citation>
    <scope>NUCLEOTIDE SEQUENCE [LARGE SCALE GENOMIC DNA]</scope>
    <source>
        <strain evidence="2 3">NBRC 103587</strain>
    </source>
</reference>
<evidence type="ECO:0008006" key="4">
    <source>
        <dbReference type="Google" id="ProtNLM"/>
    </source>
</evidence>
<dbReference type="EMBL" id="BJVA01000008">
    <property type="protein sequence ID" value="GEK96486.1"/>
    <property type="molecule type" value="Genomic_DNA"/>
</dbReference>
<dbReference type="PANTHER" id="PTHR12788">
    <property type="entry name" value="PROTEIN-TYROSINE SULFOTRANSFERASE 2"/>
    <property type="match status" value="1"/>
</dbReference>
<evidence type="ECO:0000313" key="2">
    <source>
        <dbReference type="EMBL" id="GEK96486.1"/>
    </source>
</evidence>
<evidence type="ECO:0000313" key="3">
    <source>
        <dbReference type="Proteomes" id="UP000321079"/>
    </source>
</evidence>
<protein>
    <recommendedName>
        <fullName evidence="4">Sulfotransferase</fullName>
    </recommendedName>
</protein>
<keyword evidence="1" id="KW-0808">Transferase</keyword>
<dbReference type="AlphaFoldDB" id="A0A511B7Q9"/>
<dbReference type="Proteomes" id="UP000321079">
    <property type="component" value="Unassembled WGS sequence"/>
</dbReference>
<evidence type="ECO:0000256" key="1">
    <source>
        <dbReference type="ARBA" id="ARBA00022679"/>
    </source>
</evidence>
<dbReference type="SUPFAM" id="SSF52540">
    <property type="entry name" value="P-loop containing nucleoside triphosphate hydrolases"/>
    <property type="match status" value="1"/>
</dbReference>
<dbReference type="Pfam" id="PF13469">
    <property type="entry name" value="Sulfotransfer_3"/>
    <property type="match status" value="1"/>
</dbReference>
<organism evidence="2 3">
    <name type="scientific">Gluconobacter kanchanaburiensis NBRC 103587</name>
    <dbReference type="NCBI Taxonomy" id="1307948"/>
    <lineage>
        <taxon>Bacteria</taxon>
        <taxon>Pseudomonadati</taxon>
        <taxon>Pseudomonadota</taxon>
        <taxon>Alphaproteobacteria</taxon>
        <taxon>Acetobacterales</taxon>
        <taxon>Acetobacteraceae</taxon>
        <taxon>Gluconobacter</taxon>
    </lineage>
</organism>
<accession>A0A511B7Q9</accession>
<dbReference type="GO" id="GO:0008476">
    <property type="term" value="F:protein-tyrosine sulfotransferase activity"/>
    <property type="evidence" value="ECO:0007669"/>
    <property type="project" value="InterPro"/>
</dbReference>
<dbReference type="OrthoDB" id="9804504at2"/>
<dbReference type="Gene3D" id="3.40.50.300">
    <property type="entry name" value="P-loop containing nucleotide triphosphate hydrolases"/>
    <property type="match status" value="1"/>
</dbReference>
<dbReference type="InterPro" id="IPR026634">
    <property type="entry name" value="TPST-like"/>
</dbReference>
<dbReference type="PANTHER" id="PTHR12788:SF10">
    <property type="entry name" value="PROTEIN-TYROSINE SULFOTRANSFERASE"/>
    <property type="match status" value="1"/>
</dbReference>
<sequence>MAETNSGRLSWRAGGDALADIEQRQLFFIGGAPRSGTTWVQLLFDAHPDVCCKGEGLFPHYLEKGLTRIVEEWRQALSQKNNTLFRQSGGYQLPDDEDIDFLLATGILRAFNRQCRGGNYSAIGEKTPENVFLFPRLKRLFPHAKFVGVVRDPRDALTSALHIFYKAARDEGHDASPMDFIRHSLGPMIQGTKAMLALCSQYPSACAIVSYEALIADPKASVSRLFDFLGVESTSNIVDACIAKTAFSSLSSGRAPGDGRNSEFFRKGVVGDWKETLTPEMNRVILDAMGEWFPFFGWKP</sequence>